<dbReference type="Pfam" id="PF00197">
    <property type="entry name" value="Kunitz_legume"/>
    <property type="match status" value="1"/>
</dbReference>
<dbReference type="PANTHER" id="PTHR33107:SF88">
    <property type="entry name" value="PROTEINASE INHIBITOR I3"/>
    <property type="match status" value="1"/>
</dbReference>
<dbReference type="EMBL" id="OX465078">
    <property type="protein sequence ID" value="CAI9273385.1"/>
    <property type="molecule type" value="Genomic_DNA"/>
</dbReference>
<dbReference type="GO" id="GO:0004866">
    <property type="term" value="F:endopeptidase inhibitor activity"/>
    <property type="evidence" value="ECO:0007669"/>
    <property type="project" value="InterPro"/>
</dbReference>
<name>A0AA36DVL1_LACSI</name>
<comment type="similarity">
    <text evidence="1">Belongs to the protease inhibitor I3 (leguminous Kunitz-type inhibitor) family.</text>
</comment>
<accession>A0AA36DVL1</accession>
<gene>
    <name evidence="3" type="ORF">LSALG_LOCUS13538</name>
</gene>
<sequence>MKSSLSDALFLLFFITTQSICYTTTNAAGENVVKDATGKKVLNGVPYHIAPVISANGGRIKLTDTMNNNKICPFNVVQDPADVNLGGQFMFTLIGKKKYLFTSSILAIDSGYPEGACEKSTFWTVPNVLEPPPSNLITTGGGFDQSFTCFQVVEYPKPTSPKVHSYMLQYCPSFCGAGPGTCFNVSIYLHSGVRRLIAATGGTPFEFVLYKLSK</sequence>
<reference evidence="3" key="1">
    <citation type="submission" date="2023-04" db="EMBL/GenBank/DDBJ databases">
        <authorList>
            <person name="Vijverberg K."/>
            <person name="Xiong W."/>
            <person name="Schranz E."/>
        </authorList>
    </citation>
    <scope>NUCLEOTIDE SEQUENCE</scope>
</reference>
<dbReference type="InterPro" id="IPR056368">
    <property type="entry name" value="KTI1"/>
</dbReference>
<organism evidence="3 4">
    <name type="scientific">Lactuca saligna</name>
    <name type="common">Willowleaf lettuce</name>
    <dbReference type="NCBI Taxonomy" id="75948"/>
    <lineage>
        <taxon>Eukaryota</taxon>
        <taxon>Viridiplantae</taxon>
        <taxon>Streptophyta</taxon>
        <taxon>Embryophyta</taxon>
        <taxon>Tracheophyta</taxon>
        <taxon>Spermatophyta</taxon>
        <taxon>Magnoliopsida</taxon>
        <taxon>eudicotyledons</taxon>
        <taxon>Gunneridae</taxon>
        <taxon>Pentapetalae</taxon>
        <taxon>asterids</taxon>
        <taxon>campanulids</taxon>
        <taxon>Asterales</taxon>
        <taxon>Asteraceae</taxon>
        <taxon>Cichorioideae</taxon>
        <taxon>Cichorieae</taxon>
        <taxon>Lactucinae</taxon>
        <taxon>Lactuca</taxon>
    </lineage>
</organism>
<dbReference type="SMART" id="SM00452">
    <property type="entry name" value="STI"/>
    <property type="match status" value="1"/>
</dbReference>
<feature type="signal peptide" evidence="2">
    <location>
        <begin position="1"/>
        <end position="19"/>
    </location>
</feature>
<keyword evidence="4" id="KW-1185">Reference proteome</keyword>
<dbReference type="PANTHER" id="PTHR33107">
    <property type="entry name" value="KUNITZ TRYPSIN INHIBITOR 2"/>
    <property type="match status" value="1"/>
</dbReference>
<dbReference type="InterPro" id="IPR002160">
    <property type="entry name" value="Prot_inh_Kunz-lg"/>
</dbReference>
<evidence type="ECO:0000256" key="1">
    <source>
        <dbReference type="ARBA" id="ARBA00005440"/>
    </source>
</evidence>
<dbReference type="Gene3D" id="2.80.10.50">
    <property type="match status" value="1"/>
</dbReference>
<protein>
    <submittedName>
        <fullName evidence="3">Uncharacterized protein</fullName>
    </submittedName>
</protein>
<feature type="chain" id="PRO_5041442585" evidence="2">
    <location>
        <begin position="20"/>
        <end position="214"/>
    </location>
</feature>
<dbReference type="CDD" id="cd00178">
    <property type="entry name" value="beta-trefoil_STI"/>
    <property type="match status" value="1"/>
</dbReference>
<evidence type="ECO:0000256" key="2">
    <source>
        <dbReference type="SAM" id="SignalP"/>
    </source>
</evidence>
<dbReference type="Proteomes" id="UP001177003">
    <property type="component" value="Chromosome 2"/>
</dbReference>
<dbReference type="SUPFAM" id="SSF50386">
    <property type="entry name" value="STI-like"/>
    <property type="match status" value="1"/>
</dbReference>
<keyword evidence="2" id="KW-0732">Signal</keyword>
<dbReference type="PROSITE" id="PS00283">
    <property type="entry name" value="SOYBEAN_KUNITZ"/>
    <property type="match status" value="1"/>
</dbReference>
<dbReference type="InterPro" id="IPR011065">
    <property type="entry name" value="Kunitz_inhibitor_STI-like_sf"/>
</dbReference>
<evidence type="ECO:0000313" key="3">
    <source>
        <dbReference type="EMBL" id="CAI9273385.1"/>
    </source>
</evidence>
<evidence type="ECO:0000313" key="4">
    <source>
        <dbReference type="Proteomes" id="UP001177003"/>
    </source>
</evidence>
<dbReference type="PRINTS" id="PR00291">
    <property type="entry name" value="KUNITZINHBTR"/>
</dbReference>
<proteinExistence type="inferred from homology"/>
<dbReference type="AlphaFoldDB" id="A0AA36DVL1"/>